<sequence length="289" mass="32190">MEFLHIIVLLLVFVNLYLVYKTRNLEKLSAELPTVESFEVSLADAINSKYTGDIDAIRNLASLANNILTSNDSFSMPANTTYVKDFVVEGSINFTNRNSLLVNILPKFMVIAWANRIVPLGWAICDGKRYSLNPEGIAIENIIGDLTPDLRGRFILGVGIGKDKQNNDMTERKYGDMGGEEGVALIEAELPAHSHRMDWRFIGCYGEECLGPGNYTSVDASSGDKRAWNDYSSPKQWPQYSEKTGGVLKDKTGTKFEGADQDYPDAAVWTTTPHNNMPPFVVLTYIMKL</sequence>
<dbReference type="AlphaFoldDB" id="A0A6C0HV22"/>
<proteinExistence type="predicted"/>
<dbReference type="EMBL" id="MN740019">
    <property type="protein sequence ID" value="QHT84561.1"/>
    <property type="molecule type" value="Genomic_DNA"/>
</dbReference>
<name>A0A6C0HV22_9ZZZZ</name>
<evidence type="ECO:0008006" key="2">
    <source>
        <dbReference type="Google" id="ProtNLM"/>
    </source>
</evidence>
<dbReference type="SUPFAM" id="SSF88874">
    <property type="entry name" value="Receptor-binding domain of short tail fibre protein gp12"/>
    <property type="match status" value="1"/>
</dbReference>
<reference evidence="1" key="1">
    <citation type="journal article" date="2020" name="Nature">
        <title>Giant virus diversity and host interactions through global metagenomics.</title>
        <authorList>
            <person name="Schulz F."/>
            <person name="Roux S."/>
            <person name="Paez-Espino D."/>
            <person name="Jungbluth S."/>
            <person name="Walsh D.A."/>
            <person name="Denef V.J."/>
            <person name="McMahon K.D."/>
            <person name="Konstantinidis K.T."/>
            <person name="Eloe-Fadrosh E.A."/>
            <person name="Kyrpides N.C."/>
            <person name="Woyke T."/>
        </authorList>
    </citation>
    <scope>NUCLEOTIDE SEQUENCE</scope>
    <source>
        <strain evidence="1">GVMAG-M-3300023184-177</strain>
    </source>
</reference>
<protein>
    <recommendedName>
        <fullName evidence="2">Phage tail collar domain-containing protein</fullName>
    </recommendedName>
</protein>
<evidence type="ECO:0000313" key="1">
    <source>
        <dbReference type="EMBL" id="QHT84561.1"/>
    </source>
</evidence>
<accession>A0A6C0HV22</accession>
<organism evidence="1">
    <name type="scientific">viral metagenome</name>
    <dbReference type="NCBI Taxonomy" id="1070528"/>
    <lineage>
        <taxon>unclassified sequences</taxon>
        <taxon>metagenomes</taxon>
        <taxon>organismal metagenomes</taxon>
    </lineage>
</organism>